<dbReference type="GO" id="GO:0016020">
    <property type="term" value="C:membrane"/>
    <property type="evidence" value="ECO:0007669"/>
    <property type="project" value="TreeGrafter"/>
</dbReference>
<protein>
    <recommendedName>
        <fullName evidence="3">AMP-dependent synthetase/ligase domain-containing protein</fullName>
    </recommendedName>
</protein>
<comment type="caution">
    <text evidence="4">The sequence shown here is derived from an EMBL/GenBank/DDBJ whole genome shotgun (WGS) entry which is preliminary data.</text>
</comment>
<accession>X1TE00</accession>
<dbReference type="PANTHER" id="PTHR43272">
    <property type="entry name" value="LONG-CHAIN-FATTY-ACID--COA LIGASE"/>
    <property type="match status" value="1"/>
</dbReference>
<dbReference type="InterPro" id="IPR020845">
    <property type="entry name" value="AMP-binding_CS"/>
</dbReference>
<evidence type="ECO:0000256" key="2">
    <source>
        <dbReference type="ARBA" id="ARBA00022840"/>
    </source>
</evidence>
<proteinExistence type="predicted"/>
<evidence type="ECO:0000259" key="3">
    <source>
        <dbReference type="Pfam" id="PF00501"/>
    </source>
</evidence>
<keyword evidence="2" id="KW-0067">ATP-binding</keyword>
<dbReference type="EMBL" id="BARW01010599">
    <property type="protein sequence ID" value="GAI78274.1"/>
    <property type="molecule type" value="Genomic_DNA"/>
</dbReference>
<name>X1TE00_9ZZZZ</name>
<evidence type="ECO:0000256" key="1">
    <source>
        <dbReference type="ARBA" id="ARBA00022741"/>
    </source>
</evidence>
<dbReference type="PROSITE" id="PS00455">
    <property type="entry name" value="AMP_BINDING"/>
    <property type="match status" value="1"/>
</dbReference>
<sequence length="272" mass="30426">MDRILGTYDFQWQEVFLPILNYAAYMGFLHRSERTVHEQILHRLKSDSMPISYYDFIDGKIVPRSNKQVRKEMVLAANALSAMGISKGDCIALMGVNSTSYIVLDVAISMLGAVSVPLYISSPPAEIDLILKETEAILLLVGVPDIIKRLPELNIMIPVVSFCRADPVGSSKQGIIGWQEFLSRGEGGKEINTAPVNFDDLVTIRYTSGTTGRVKGVCFTHEKLRWMAEAICSVMESWKARNYNEISYLSYLPMNHVLEGIITAYSPYYTPA</sequence>
<reference evidence="4" key="1">
    <citation type="journal article" date="2014" name="Front. Microbiol.">
        <title>High frequency of phylogenetically diverse reductive dehalogenase-homologous genes in deep subseafloor sedimentary metagenomes.</title>
        <authorList>
            <person name="Kawai M."/>
            <person name="Futagami T."/>
            <person name="Toyoda A."/>
            <person name="Takaki Y."/>
            <person name="Nishi S."/>
            <person name="Hori S."/>
            <person name="Arai W."/>
            <person name="Tsubouchi T."/>
            <person name="Morono Y."/>
            <person name="Uchiyama I."/>
            <person name="Ito T."/>
            <person name="Fujiyama A."/>
            <person name="Inagaki F."/>
            <person name="Takami H."/>
        </authorList>
    </citation>
    <scope>NUCLEOTIDE SEQUENCE</scope>
    <source>
        <strain evidence="4">Expedition CK06-06</strain>
    </source>
</reference>
<dbReference type="GO" id="GO:0005524">
    <property type="term" value="F:ATP binding"/>
    <property type="evidence" value="ECO:0007669"/>
    <property type="project" value="UniProtKB-KW"/>
</dbReference>
<dbReference type="GO" id="GO:0004467">
    <property type="term" value="F:long-chain fatty acid-CoA ligase activity"/>
    <property type="evidence" value="ECO:0007669"/>
    <property type="project" value="TreeGrafter"/>
</dbReference>
<gene>
    <name evidence="4" type="ORF">S12H4_20806</name>
</gene>
<dbReference type="InterPro" id="IPR042099">
    <property type="entry name" value="ANL_N_sf"/>
</dbReference>
<evidence type="ECO:0000313" key="4">
    <source>
        <dbReference type="EMBL" id="GAI78274.1"/>
    </source>
</evidence>
<dbReference type="SUPFAM" id="SSF56801">
    <property type="entry name" value="Acetyl-CoA synthetase-like"/>
    <property type="match status" value="1"/>
</dbReference>
<organism evidence="4">
    <name type="scientific">marine sediment metagenome</name>
    <dbReference type="NCBI Taxonomy" id="412755"/>
    <lineage>
        <taxon>unclassified sequences</taxon>
        <taxon>metagenomes</taxon>
        <taxon>ecological metagenomes</taxon>
    </lineage>
</organism>
<keyword evidence="1" id="KW-0547">Nucleotide-binding</keyword>
<dbReference type="InterPro" id="IPR000873">
    <property type="entry name" value="AMP-dep_synth/lig_dom"/>
</dbReference>
<dbReference type="PANTHER" id="PTHR43272:SF33">
    <property type="entry name" value="AMP-BINDING DOMAIN-CONTAINING PROTEIN-RELATED"/>
    <property type="match status" value="1"/>
</dbReference>
<feature type="domain" description="AMP-dependent synthetase/ligase" evidence="3">
    <location>
        <begin position="67"/>
        <end position="267"/>
    </location>
</feature>
<dbReference type="AlphaFoldDB" id="X1TE00"/>
<dbReference type="Pfam" id="PF00501">
    <property type="entry name" value="AMP-binding"/>
    <property type="match status" value="1"/>
</dbReference>
<dbReference type="Gene3D" id="3.40.50.12780">
    <property type="entry name" value="N-terminal domain of ligase-like"/>
    <property type="match status" value="1"/>
</dbReference>
<feature type="non-terminal residue" evidence="4">
    <location>
        <position position="272"/>
    </location>
</feature>